<proteinExistence type="predicted"/>
<evidence type="ECO:0000313" key="2">
    <source>
        <dbReference type="EMBL" id="KAH3792246.1"/>
    </source>
</evidence>
<name>A0A9D4IXT9_DREPO</name>
<evidence type="ECO:0000256" key="1">
    <source>
        <dbReference type="SAM" id="MobiDB-lite"/>
    </source>
</evidence>
<feature type="compositionally biased region" description="Polar residues" evidence="1">
    <location>
        <begin position="35"/>
        <end position="48"/>
    </location>
</feature>
<reference evidence="2" key="1">
    <citation type="journal article" date="2019" name="bioRxiv">
        <title>The Genome of the Zebra Mussel, Dreissena polymorpha: A Resource for Invasive Species Research.</title>
        <authorList>
            <person name="McCartney M.A."/>
            <person name="Auch B."/>
            <person name="Kono T."/>
            <person name="Mallez S."/>
            <person name="Zhang Y."/>
            <person name="Obille A."/>
            <person name="Becker A."/>
            <person name="Abrahante J.E."/>
            <person name="Garbe J."/>
            <person name="Badalamenti J.P."/>
            <person name="Herman A."/>
            <person name="Mangelson H."/>
            <person name="Liachko I."/>
            <person name="Sullivan S."/>
            <person name="Sone E.D."/>
            <person name="Koren S."/>
            <person name="Silverstein K.A.T."/>
            <person name="Beckman K.B."/>
            <person name="Gohl D.M."/>
        </authorList>
    </citation>
    <scope>NUCLEOTIDE SEQUENCE</scope>
    <source>
        <strain evidence="2">Duluth1</strain>
        <tissue evidence="2">Whole animal</tissue>
    </source>
</reference>
<reference evidence="2" key="2">
    <citation type="submission" date="2020-11" db="EMBL/GenBank/DDBJ databases">
        <authorList>
            <person name="McCartney M.A."/>
            <person name="Auch B."/>
            <person name="Kono T."/>
            <person name="Mallez S."/>
            <person name="Becker A."/>
            <person name="Gohl D.M."/>
            <person name="Silverstein K.A.T."/>
            <person name="Koren S."/>
            <person name="Bechman K.B."/>
            <person name="Herman A."/>
            <person name="Abrahante J.E."/>
            <person name="Garbe J."/>
        </authorList>
    </citation>
    <scope>NUCLEOTIDE SEQUENCE</scope>
    <source>
        <strain evidence="2">Duluth1</strain>
        <tissue evidence="2">Whole animal</tissue>
    </source>
</reference>
<comment type="caution">
    <text evidence="2">The sequence shown here is derived from an EMBL/GenBank/DDBJ whole genome shotgun (WGS) entry which is preliminary data.</text>
</comment>
<evidence type="ECO:0000313" key="3">
    <source>
        <dbReference type="Proteomes" id="UP000828390"/>
    </source>
</evidence>
<keyword evidence="3" id="KW-1185">Reference proteome</keyword>
<dbReference type="Proteomes" id="UP000828390">
    <property type="component" value="Unassembled WGS sequence"/>
</dbReference>
<feature type="compositionally biased region" description="Polar residues" evidence="1">
    <location>
        <begin position="9"/>
        <end position="21"/>
    </location>
</feature>
<feature type="region of interest" description="Disordered" evidence="1">
    <location>
        <begin position="80"/>
        <end position="106"/>
    </location>
</feature>
<protein>
    <submittedName>
        <fullName evidence="2">Uncharacterized protein</fullName>
    </submittedName>
</protein>
<feature type="compositionally biased region" description="Polar residues" evidence="1">
    <location>
        <begin position="89"/>
        <end position="104"/>
    </location>
</feature>
<organism evidence="2 3">
    <name type="scientific">Dreissena polymorpha</name>
    <name type="common">Zebra mussel</name>
    <name type="synonym">Mytilus polymorpha</name>
    <dbReference type="NCBI Taxonomy" id="45954"/>
    <lineage>
        <taxon>Eukaryota</taxon>
        <taxon>Metazoa</taxon>
        <taxon>Spiralia</taxon>
        <taxon>Lophotrochozoa</taxon>
        <taxon>Mollusca</taxon>
        <taxon>Bivalvia</taxon>
        <taxon>Autobranchia</taxon>
        <taxon>Heteroconchia</taxon>
        <taxon>Euheterodonta</taxon>
        <taxon>Imparidentia</taxon>
        <taxon>Neoheterodontei</taxon>
        <taxon>Myida</taxon>
        <taxon>Dreissenoidea</taxon>
        <taxon>Dreissenidae</taxon>
        <taxon>Dreissena</taxon>
    </lineage>
</organism>
<sequence>MCAARKQGIISQVQYTSGNQTRRNEEKNEEKDTIRTGQQLTKEANTSAVKPYRKGWASSTSVHHMKSTPDMQLFWVYPGTKEREEQSDNTEISTPHHQSASASRFPNIHEYGRPVGIEGIANACQAPNNYKRAFDEIWKNGLLGNQCNR</sequence>
<feature type="compositionally biased region" description="Basic and acidic residues" evidence="1">
    <location>
        <begin position="22"/>
        <end position="34"/>
    </location>
</feature>
<gene>
    <name evidence="2" type="ORF">DPMN_145737</name>
</gene>
<dbReference type="EMBL" id="JAIWYP010000007">
    <property type="protein sequence ID" value="KAH3792246.1"/>
    <property type="molecule type" value="Genomic_DNA"/>
</dbReference>
<dbReference type="AlphaFoldDB" id="A0A9D4IXT9"/>
<feature type="region of interest" description="Disordered" evidence="1">
    <location>
        <begin position="1"/>
        <end position="48"/>
    </location>
</feature>
<accession>A0A9D4IXT9</accession>